<dbReference type="InterPro" id="IPR053203">
    <property type="entry name" value="Cisplatin_resist-associated"/>
</dbReference>
<dbReference type="AlphaFoldDB" id="A0A0F4GBS1"/>
<feature type="compositionally biased region" description="Polar residues" evidence="1">
    <location>
        <begin position="31"/>
        <end position="57"/>
    </location>
</feature>
<proteinExistence type="predicted"/>
<dbReference type="InterPro" id="IPR022024">
    <property type="entry name" value="DUF3602"/>
</dbReference>
<evidence type="ECO:0000313" key="3">
    <source>
        <dbReference type="Proteomes" id="UP000033647"/>
    </source>
</evidence>
<accession>A0A0F4GBS1</accession>
<keyword evidence="3" id="KW-1185">Reference proteome</keyword>
<evidence type="ECO:0000313" key="2">
    <source>
        <dbReference type="EMBL" id="KJX94846.1"/>
    </source>
</evidence>
<protein>
    <submittedName>
        <fullName evidence="2">Uncharacterized protein</fullName>
    </submittedName>
</protein>
<evidence type="ECO:0000256" key="1">
    <source>
        <dbReference type="SAM" id="MobiDB-lite"/>
    </source>
</evidence>
<dbReference type="EMBL" id="LAFY01004113">
    <property type="protein sequence ID" value="KJX94846.1"/>
    <property type="molecule type" value="Genomic_DNA"/>
</dbReference>
<gene>
    <name evidence="2" type="ORF">TI39_contig4154g00005</name>
</gene>
<dbReference type="Proteomes" id="UP000033647">
    <property type="component" value="Unassembled WGS sequence"/>
</dbReference>
<feature type="compositionally biased region" description="Low complexity" evidence="1">
    <location>
        <begin position="75"/>
        <end position="84"/>
    </location>
</feature>
<dbReference type="Pfam" id="PF12223">
    <property type="entry name" value="DUF3602"/>
    <property type="match status" value="1"/>
</dbReference>
<dbReference type="PANTHER" id="PTHR34693:SF1">
    <property type="entry name" value="PROTEIN PAR32"/>
    <property type="match status" value="1"/>
</dbReference>
<dbReference type="OrthoDB" id="3063476at2759"/>
<name>A0A0F4GBS1_9PEZI</name>
<organism evidence="2 3">
    <name type="scientific">Zymoseptoria brevis</name>
    <dbReference type="NCBI Taxonomy" id="1047168"/>
    <lineage>
        <taxon>Eukaryota</taxon>
        <taxon>Fungi</taxon>
        <taxon>Dikarya</taxon>
        <taxon>Ascomycota</taxon>
        <taxon>Pezizomycotina</taxon>
        <taxon>Dothideomycetes</taxon>
        <taxon>Dothideomycetidae</taxon>
        <taxon>Mycosphaerellales</taxon>
        <taxon>Mycosphaerellaceae</taxon>
        <taxon>Zymoseptoria</taxon>
    </lineage>
</organism>
<comment type="caution">
    <text evidence="2">The sequence shown here is derived from an EMBL/GenBank/DDBJ whole genome shotgun (WGS) entry which is preliminary data.</text>
</comment>
<sequence length="174" mass="18077">MTETGPPPAVIRETRPAVVATRSHGRGGAGNINSKPAENVTATDLATPTIKSQTFTTGRGGAGNMTKKKDDDAARAAQDVATPAHHSKEMKGTFHWGRGGQGNMTTLKGENGTANGNVNANGNGEKTVRKTSAGEAERRGSMKAALGRGKEMLGFGKKEKAMAVDAKNEDAMED</sequence>
<feature type="region of interest" description="Disordered" evidence="1">
    <location>
        <begin position="1"/>
        <end position="143"/>
    </location>
</feature>
<reference evidence="2 3" key="1">
    <citation type="submission" date="2015-03" db="EMBL/GenBank/DDBJ databases">
        <title>RNA-seq based gene annotation and comparative genomics of four Zymoseptoria species reveal species-specific pathogenicity related genes and transposable element activity.</title>
        <authorList>
            <person name="Grandaubert J."/>
            <person name="Bhattacharyya A."/>
            <person name="Stukenbrock E.H."/>
        </authorList>
    </citation>
    <scope>NUCLEOTIDE SEQUENCE [LARGE SCALE GENOMIC DNA]</scope>
    <source>
        <strain evidence="2 3">Zb18110</strain>
    </source>
</reference>
<dbReference type="PANTHER" id="PTHR34693">
    <property type="entry name" value="PROTEIN PAR32"/>
    <property type="match status" value="1"/>
</dbReference>
<feature type="compositionally biased region" description="Low complexity" evidence="1">
    <location>
        <begin position="109"/>
        <end position="125"/>
    </location>
</feature>